<evidence type="ECO:0000313" key="3">
    <source>
        <dbReference type="EMBL" id="CAK9094423.1"/>
    </source>
</evidence>
<organism evidence="3 4">
    <name type="scientific">Durusdinium trenchii</name>
    <dbReference type="NCBI Taxonomy" id="1381693"/>
    <lineage>
        <taxon>Eukaryota</taxon>
        <taxon>Sar</taxon>
        <taxon>Alveolata</taxon>
        <taxon>Dinophyceae</taxon>
        <taxon>Suessiales</taxon>
        <taxon>Symbiodiniaceae</taxon>
        <taxon>Durusdinium</taxon>
    </lineage>
</organism>
<sequence>MEVTQDSRRELVATLLKEAIDAAEGGEEEELNKLELAIEGAQKLGLHAELRVAGRRVLARWRKKNPRAQCAEAEEASFRQRQERRIGDPIRTSPEEMCLKQLTRAISEAELAGVEVAVVEEARHSAERVQEQRKAERSANRKLESLLSSDCNQVKEILEQKKLKICGAEARRVLTDVADHLVRQAEKEQQQSWLMQELAAAGENGDAAQLRKLMTQASSLDLCVPPSVLALVDELEAGDSTRLDFTNLTSTSTVRSHVDVSEKLAAMQARQSKLLRRAIEKAEQYPDTRILDAAQKALAEAKQTRVPLDDIAVFERRLVVLENTHRPRLKVEEGLHKLMSQVEEVTIGAVAENVLKDIVQVHQLARLVADGMRFGVDEDLLEDAEELHERSVEFLQLRRSAEDELQAAFGRRIRDASDLERLHLAVDECKRVGLNVHTAERQVLRLKDLQVNRESTQAELMEASRGVGVAGRLRLETAVRAAKSAGVSAEQLRAASQKLQELREHEERCDVLAGEVQRREKSNARRREVRAELVEQLKRVEECRASGKSTAELLGPLRDLLDAAETAGLQHESIKKGKEFLQHARREACQRSVAEHRLQLALNARDQGEIERSMREGDSAGLMEQASSVLQSLTEVAARRHAAAERLQERLLAVDQALPVLPSSSPDASKTTWRDASAAISEAKHCGVTRTLIEQAKLKLRLKHRKRQEQEEACKSLQKILAKKEVPKQVLLAKITKVQRLQGCALCHVFGVAVLKENDENHCRSLEDKSLCPADLGWSLKCSIGSDPHRQVLGISCGQRSGNDEDQQMKHTAALESALEDHKVKHTAALEGALEEQRKGHEAALERTLKEKDEQHCQNLEEHKLKHTAALEGALEEQKKDHEAVLERALKENDEQHCQNLEEHKLKHTAALASALEEQKKDHEAALERALKENDEQHCQNLEEHKLKHTAALASALEEQKKDHEAALERALKENDEQHCQNLEENDEQHWRHLEDHKLKHTAALDSGLEEQRKQHEAALERTLKETTCSSARRGTASSNSTSGIWRSWKKSSNRSSRPCWKPRNWRSRRPKRP</sequence>
<dbReference type="EMBL" id="CAXAMM010040640">
    <property type="protein sequence ID" value="CAK9094423.1"/>
    <property type="molecule type" value="Genomic_DNA"/>
</dbReference>
<gene>
    <name evidence="3" type="ORF">SCF082_LOCUS44384</name>
</gene>
<name>A0ABP0R2A6_9DINO</name>
<feature type="compositionally biased region" description="Basic residues" evidence="2">
    <location>
        <begin position="1064"/>
        <end position="1074"/>
    </location>
</feature>
<evidence type="ECO:0000256" key="1">
    <source>
        <dbReference type="SAM" id="Coils"/>
    </source>
</evidence>
<feature type="region of interest" description="Disordered" evidence="2">
    <location>
        <begin position="1025"/>
        <end position="1074"/>
    </location>
</feature>
<feature type="compositionally biased region" description="Polar residues" evidence="2">
    <location>
        <begin position="1026"/>
        <end position="1045"/>
    </location>
</feature>
<comment type="caution">
    <text evidence="3">The sequence shown here is derived from an EMBL/GenBank/DDBJ whole genome shotgun (WGS) entry which is preliminary data.</text>
</comment>
<dbReference type="Proteomes" id="UP001642464">
    <property type="component" value="Unassembled WGS sequence"/>
</dbReference>
<proteinExistence type="predicted"/>
<keyword evidence="1" id="KW-0175">Coiled coil</keyword>
<feature type="coiled-coil region" evidence="1">
    <location>
        <begin position="439"/>
        <end position="466"/>
    </location>
</feature>
<feature type="coiled-coil region" evidence="1">
    <location>
        <begin position="119"/>
        <end position="146"/>
    </location>
</feature>
<reference evidence="3 4" key="1">
    <citation type="submission" date="2024-02" db="EMBL/GenBank/DDBJ databases">
        <authorList>
            <person name="Chen Y."/>
            <person name="Shah S."/>
            <person name="Dougan E. K."/>
            <person name="Thang M."/>
            <person name="Chan C."/>
        </authorList>
    </citation>
    <scope>NUCLEOTIDE SEQUENCE [LARGE SCALE GENOMIC DNA]</scope>
</reference>
<accession>A0ABP0R2A6</accession>
<feature type="coiled-coil region" evidence="1">
    <location>
        <begin position="872"/>
        <end position="981"/>
    </location>
</feature>
<protein>
    <submittedName>
        <fullName evidence="3">Uncharacterized protein</fullName>
    </submittedName>
</protein>
<evidence type="ECO:0000313" key="4">
    <source>
        <dbReference type="Proteomes" id="UP001642464"/>
    </source>
</evidence>
<keyword evidence="4" id="KW-1185">Reference proteome</keyword>
<evidence type="ECO:0000256" key="2">
    <source>
        <dbReference type="SAM" id="MobiDB-lite"/>
    </source>
</evidence>